<comment type="caution">
    <text evidence="1">The sequence shown here is derived from an EMBL/GenBank/DDBJ whole genome shotgun (WGS) entry which is preliminary data.</text>
</comment>
<evidence type="ECO:0000313" key="1">
    <source>
        <dbReference type="EMBL" id="KAJ8675871.1"/>
    </source>
</evidence>
<keyword evidence="2" id="KW-1185">Reference proteome</keyword>
<reference evidence="1" key="1">
    <citation type="submission" date="2023-04" db="EMBL/GenBank/DDBJ databases">
        <title>A chromosome-level genome assembly of the parasitoid wasp Eretmocerus hayati.</title>
        <authorList>
            <person name="Zhong Y."/>
            <person name="Liu S."/>
            <person name="Liu Y."/>
        </authorList>
    </citation>
    <scope>NUCLEOTIDE SEQUENCE</scope>
    <source>
        <strain evidence="1">ZJU_SS_LIU_2023</strain>
    </source>
</reference>
<sequence>MKNSEIPGDIFEEGLWAGPDEFNGYVMRYRSIFSNPQNTKLFVLVGNHDIGFFKEITPYLNSRFETEMLAPSVRRIDLNGVHFILINSMLMEGNNCLLCNTTEDAIQNIGEELKCYKGNISSCANNTSINEKYSQPILLQHFPLFRESDEICHEPDEAPHDIKNDKFIERWDCLSKEATEKLLDTLNPRLVVDGHTHHGCQTKPRENILEITVPSFSWRNKNNPSILLGLFTPADYAVSKCYLTVQTTVIAIYILVGFCLATYLFWSFKKPHRHSSRVGVGVL</sequence>
<organism evidence="1 2">
    <name type="scientific">Eretmocerus hayati</name>
    <dbReference type="NCBI Taxonomy" id="131215"/>
    <lineage>
        <taxon>Eukaryota</taxon>
        <taxon>Metazoa</taxon>
        <taxon>Ecdysozoa</taxon>
        <taxon>Arthropoda</taxon>
        <taxon>Hexapoda</taxon>
        <taxon>Insecta</taxon>
        <taxon>Pterygota</taxon>
        <taxon>Neoptera</taxon>
        <taxon>Endopterygota</taxon>
        <taxon>Hymenoptera</taxon>
        <taxon>Apocrita</taxon>
        <taxon>Proctotrupomorpha</taxon>
        <taxon>Chalcidoidea</taxon>
        <taxon>Aphelinidae</taxon>
        <taxon>Aphelininae</taxon>
        <taxon>Eretmocerus</taxon>
    </lineage>
</organism>
<gene>
    <name evidence="1" type="ORF">QAD02_011657</name>
</gene>
<dbReference type="EMBL" id="CM056742">
    <property type="protein sequence ID" value="KAJ8675871.1"/>
    <property type="molecule type" value="Genomic_DNA"/>
</dbReference>
<protein>
    <submittedName>
        <fullName evidence="1">Uncharacterized protein</fullName>
    </submittedName>
</protein>
<accession>A0ACC2NYK7</accession>
<dbReference type="Proteomes" id="UP001239111">
    <property type="component" value="Chromosome 2"/>
</dbReference>
<name>A0ACC2NYK7_9HYME</name>
<proteinExistence type="predicted"/>
<evidence type="ECO:0000313" key="2">
    <source>
        <dbReference type="Proteomes" id="UP001239111"/>
    </source>
</evidence>